<name>A0A9P6FMF8_9FUNG</name>
<sequence>MVATASSLTGGRTLVLLDNLENADIYMDFWTDLQDRDYNVTLHDVNLPMSLTKHDVRLFDNLLIMSPKMK</sequence>
<proteinExistence type="predicted"/>
<organism evidence="2 3">
    <name type="scientific">Lunasporangiospora selenospora</name>
    <dbReference type="NCBI Taxonomy" id="979761"/>
    <lineage>
        <taxon>Eukaryota</taxon>
        <taxon>Fungi</taxon>
        <taxon>Fungi incertae sedis</taxon>
        <taxon>Mucoromycota</taxon>
        <taxon>Mortierellomycotina</taxon>
        <taxon>Mortierellomycetes</taxon>
        <taxon>Mortierellales</taxon>
        <taxon>Mortierellaceae</taxon>
        <taxon>Lunasporangiospora</taxon>
    </lineage>
</organism>
<dbReference type="EMBL" id="JAABOA010003994">
    <property type="protein sequence ID" value="KAF9578113.1"/>
    <property type="molecule type" value="Genomic_DNA"/>
</dbReference>
<protein>
    <recommendedName>
        <fullName evidence="1">OST48 N-terminal domain-containing protein</fullName>
    </recommendedName>
</protein>
<comment type="caution">
    <text evidence="2">The sequence shown here is derived from an EMBL/GenBank/DDBJ whole genome shotgun (WGS) entry which is preliminary data.</text>
</comment>
<feature type="non-terminal residue" evidence="2">
    <location>
        <position position="1"/>
    </location>
</feature>
<dbReference type="Pfam" id="PF03345">
    <property type="entry name" value="OST48_N"/>
    <property type="match status" value="1"/>
</dbReference>
<dbReference type="OrthoDB" id="29105at2759"/>
<dbReference type="Proteomes" id="UP000780801">
    <property type="component" value="Unassembled WGS sequence"/>
</dbReference>
<gene>
    <name evidence="2" type="ORF">BGW38_006257</name>
</gene>
<reference evidence="2" key="1">
    <citation type="journal article" date="2020" name="Fungal Divers.">
        <title>Resolving the Mortierellaceae phylogeny through synthesis of multi-gene phylogenetics and phylogenomics.</title>
        <authorList>
            <person name="Vandepol N."/>
            <person name="Liber J."/>
            <person name="Desiro A."/>
            <person name="Na H."/>
            <person name="Kennedy M."/>
            <person name="Barry K."/>
            <person name="Grigoriev I.V."/>
            <person name="Miller A.N."/>
            <person name="O'Donnell K."/>
            <person name="Stajich J.E."/>
            <person name="Bonito G."/>
        </authorList>
    </citation>
    <scope>NUCLEOTIDE SEQUENCE</scope>
    <source>
        <strain evidence="2">KOD1015</strain>
    </source>
</reference>
<evidence type="ECO:0000313" key="3">
    <source>
        <dbReference type="Proteomes" id="UP000780801"/>
    </source>
</evidence>
<evidence type="ECO:0000259" key="1">
    <source>
        <dbReference type="Pfam" id="PF03345"/>
    </source>
</evidence>
<dbReference type="InterPro" id="IPR055457">
    <property type="entry name" value="OST48_N"/>
</dbReference>
<feature type="domain" description="OST48 N-terminal" evidence="1">
    <location>
        <begin position="12"/>
        <end position="70"/>
    </location>
</feature>
<dbReference type="AlphaFoldDB" id="A0A9P6FMF8"/>
<accession>A0A9P6FMF8</accession>
<keyword evidence="3" id="KW-1185">Reference proteome</keyword>
<evidence type="ECO:0000313" key="2">
    <source>
        <dbReference type="EMBL" id="KAF9578113.1"/>
    </source>
</evidence>